<gene>
    <name evidence="2" type="ORF">PCOR1329_LOCUS64911</name>
</gene>
<proteinExistence type="predicted"/>
<accession>A0ABN9W865</accession>
<dbReference type="Proteomes" id="UP001189429">
    <property type="component" value="Unassembled WGS sequence"/>
</dbReference>
<dbReference type="EMBL" id="CAUYUJ010018289">
    <property type="protein sequence ID" value="CAK0882367.1"/>
    <property type="molecule type" value="Genomic_DNA"/>
</dbReference>
<reference evidence="2" key="1">
    <citation type="submission" date="2023-10" db="EMBL/GenBank/DDBJ databases">
        <authorList>
            <person name="Chen Y."/>
            <person name="Shah S."/>
            <person name="Dougan E. K."/>
            <person name="Thang M."/>
            <person name="Chan C."/>
        </authorList>
    </citation>
    <scope>NUCLEOTIDE SEQUENCE [LARGE SCALE GENOMIC DNA]</scope>
</reference>
<protein>
    <recommendedName>
        <fullName evidence="4">Peptide-O-fucosyltransferase 1</fullName>
    </recommendedName>
</protein>
<evidence type="ECO:0000313" key="2">
    <source>
        <dbReference type="EMBL" id="CAK0882367.1"/>
    </source>
</evidence>
<evidence type="ECO:0000256" key="1">
    <source>
        <dbReference type="SAM" id="MobiDB-lite"/>
    </source>
</evidence>
<evidence type="ECO:0000313" key="3">
    <source>
        <dbReference type="Proteomes" id="UP001189429"/>
    </source>
</evidence>
<sequence>MAAGRRPDGFAALPPLSPRTPRSGEGAQGLALSGGLPAWRAAGAALGCFLGACAGLGLLGTAVHASSRGLQGARERLLGQDAYVPAYEAGASGAPPSTVPIPESLGQAGVTADRSLEVCSFERSGHGGVEGHSLWRDYAAWHKNPRSPAATSSSRLTSPSNSCRERLPGEVCGSALMKEETMANRAAGRAAGRLLVWHCLDDEDCAGLADELKGISTMLYLAMVSERALVLEWVRHGTDFSELLGQPSIDWRSPGALEDCTEVNLMGTVRWQLGEAGWRDKLHEIFSSRDPCLRVRSNAYPSAFMEDLSAMSHLPQVIRSIQDEVEQAVDREYLLGCALHFLFSFDEAYAQLLDGSEALVSCGDSGPRCAAAPARFVGVHLRFGDRVFEG</sequence>
<feature type="non-terminal residue" evidence="2">
    <location>
        <position position="390"/>
    </location>
</feature>
<evidence type="ECO:0008006" key="4">
    <source>
        <dbReference type="Google" id="ProtNLM"/>
    </source>
</evidence>
<feature type="region of interest" description="Disordered" evidence="1">
    <location>
        <begin position="1"/>
        <end position="30"/>
    </location>
</feature>
<name>A0ABN9W865_9DINO</name>
<comment type="caution">
    <text evidence="2">The sequence shown here is derived from an EMBL/GenBank/DDBJ whole genome shotgun (WGS) entry which is preliminary data.</text>
</comment>
<keyword evidence="3" id="KW-1185">Reference proteome</keyword>
<organism evidence="2 3">
    <name type="scientific">Prorocentrum cordatum</name>
    <dbReference type="NCBI Taxonomy" id="2364126"/>
    <lineage>
        <taxon>Eukaryota</taxon>
        <taxon>Sar</taxon>
        <taxon>Alveolata</taxon>
        <taxon>Dinophyceae</taxon>
        <taxon>Prorocentrales</taxon>
        <taxon>Prorocentraceae</taxon>
        <taxon>Prorocentrum</taxon>
    </lineage>
</organism>